<proteinExistence type="predicted"/>
<reference evidence="1" key="1">
    <citation type="journal article" date="2014" name="Front. Microbiol.">
        <title>High frequency of phylogenetically diverse reductive dehalogenase-homologous genes in deep subseafloor sedimentary metagenomes.</title>
        <authorList>
            <person name="Kawai M."/>
            <person name="Futagami T."/>
            <person name="Toyoda A."/>
            <person name="Takaki Y."/>
            <person name="Nishi S."/>
            <person name="Hori S."/>
            <person name="Arai W."/>
            <person name="Tsubouchi T."/>
            <person name="Morono Y."/>
            <person name="Uchiyama I."/>
            <person name="Ito T."/>
            <person name="Fujiyama A."/>
            <person name="Inagaki F."/>
            <person name="Takami H."/>
        </authorList>
    </citation>
    <scope>NUCLEOTIDE SEQUENCE</scope>
    <source>
        <strain evidence="1">Expedition CK06-06</strain>
    </source>
</reference>
<evidence type="ECO:0000313" key="1">
    <source>
        <dbReference type="EMBL" id="GAJ14113.1"/>
    </source>
</evidence>
<organism evidence="1">
    <name type="scientific">marine sediment metagenome</name>
    <dbReference type="NCBI Taxonomy" id="412755"/>
    <lineage>
        <taxon>unclassified sequences</taxon>
        <taxon>metagenomes</taxon>
        <taxon>ecological metagenomes</taxon>
    </lineage>
</organism>
<comment type="caution">
    <text evidence="1">The sequence shown here is derived from an EMBL/GenBank/DDBJ whole genome shotgun (WGS) entry which is preliminary data.</text>
</comment>
<sequence>SFIGGDTNAHMNMKEGMPTTFFYTGGSDNHEFPDDYEVMIFDNVLKEEDRPEGHYWNHGQSHGVAISKKRNEIVYWAESW</sequence>
<feature type="non-terminal residue" evidence="1">
    <location>
        <position position="1"/>
    </location>
</feature>
<dbReference type="AlphaFoldDB" id="X1U996"/>
<accession>X1U996</accession>
<dbReference type="EMBL" id="BARW01027236">
    <property type="protein sequence ID" value="GAJ14113.1"/>
    <property type="molecule type" value="Genomic_DNA"/>
</dbReference>
<gene>
    <name evidence="1" type="ORF">S12H4_44233</name>
</gene>
<name>X1U996_9ZZZZ</name>
<protein>
    <submittedName>
        <fullName evidence="1">Uncharacterized protein</fullName>
    </submittedName>
</protein>